<comment type="similarity">
    <text evidence="1">Belongs to the sigma-70 factor family. ECF subfamily.</text>
</comment>
<dbReference type="PANTHER" id="PTHR43133:SF8">
    <property type="entry name" value="RNA POLYMERASE SIGMA FACTOR HI_1459-RELATED"/>
    <property type="match status" value="1"/>
</dbReference>
<dbReference type="PANTHER" id="PTHR43133">
    <property type="entry name" value="RNA POLYMERASE ECF-TYPE SIGMA FACTO"/>
    <property type="match status" value="1"/>
</dbReference>
<evidence type="ECO:0000256" key="5">
    <source>
        <dbReference type="ARBA" id="ARBA00023163"/>
    </source>
</evidence>
<dbReference type="InterPro" id="IPR039425">
    <property type="entry name" value="RNA_pol_sigma-70-like"/>
</dbReference>
<evidence type="ECO:0000256" key="3">
    <source>
        <dbReference type="ARBA" id="ARBA00023082"/>
    </source>
</evidence>
<evidence type="ECO:0000259" key="7">
    <source>
        <dbReference type="Pfam" id="PF08281"/>
    </source>
</evidence>
<gene>
    <name evidence="8" type="primary">rpoE_4</name>
    <name evidence="8" type="ORF">CUD01_23070</name>
</gene>
<feature type="domain" description="RNA polymerase sigma-70 region 2" evidence="6">
    <location>
        <begin position="9"/>
        <end position="75"/>
    </location>
</feature>
<dbReference type="GO" id="GO:0016987">
    <property type="term" value="F:sigma factor activity"/>
    <property type="evidence" value="ECO:0007669"/>
    <property type="project" value="UniProtKB-KW"/>
</dbReference>
<dbReference type="AlphaFoldDB" id="A0A4Y3KD07"/>
<name>A0A4Y3KD07_CELUD</name>
<protein>
    <submittedName>
        <fullName evidence="8">RNA polymerase sigma24 factor</fullName>
    </submittedName>
</protein>
<keyword evidence="5" id="KW-0804">Transcription</keyword>
<dbReference type="SUPFAM" id="SSF88946">
    <property type="entry name" value="Sigma2 domain of RNA polymerase sigma factors"/>
    <property type="match status" value="1"/>
</dbReference>
<dbReference type="InterPro" id="IPR013325">
    <property type="entry name" value="RNA_pol_sigma_r2"/>
</dbReference>
<dbReference type="RefSeq" id="WP_094182161.1">
    <property type="nucleotide sequence ID" value="NZ_BJLP01000040.1"/>
</dbReference>
<dbReference type="InterPro" id="IPR036388">
    <property type="entry name" value="WH-like_DNA-bd_sf"/>
</dbReference>
<evidence type="ECO:0000256" key="4">
    <source>
        <dbReference type="ARBA" id="ARBA00023125"/>
    </source>
</evidence>
<evidence type="ECO:0000256" key="2">
    <source>
        <dbReference type="ARBA" id="ARBA00023015"/>
    </source>
</evidence>
<organism evidence="8 9">
    <name type="scientific">Cellulomonas uda</name>
    <dbReference type="NCBI Taxonomy" id="1714"/>
    <lineage>
        <taxon>Bacteria</taxon>
        <taxon>Bacillati</taxon>
        <taxon>Actinomycetota</taxon>
        <taxon>Actinomycetes</taxon>
        <taxon>Micrococcales</taxon>
        <taxon>Cellulomonadaceae</taxon>
        <taxon>Cellulomonas</taxon>
    </lineage>
</organism>
<dbReference type="Pfam" id="PF08281">
    <property type="entry name" value="Sigma70_r4_2"/>
    <property type="match status" value="1"/>
</dbReference>
<dbReference type="InterPro" id="IPR014284">
    <property type="entry name" value="RNA_pol_sigma-70_dom"/>
</dbReference>
<dbReference type="GO" id="GO:0003677">
    <property type="term" value="F:DNA binding"/>
    <property type="evidence" value="ECO:0007669"/>
    <property type="project" value="UniProtKB-KW"/>
</dbReference>
<dbReference type="Gene3D" id="1.10.10.10">
    <property type="entry name" value="Winged helix-like DNA-binding domain superfamily/Winged helix DNA-binding domain"/>
    <property type="match status" value="1"/>
</dbReference>
<evidence type="ECO:0000256" key="1">
    <source>
        <dbReference type="ARBA" id="ARBA00010641"/>
    </source>
</evidence>
<dbReference type="InterPro" id="IPR013324">
    <property type="entry name" value="RNA_pol_sigma_r3/r4-like"/>
</dbReference>
<dbReference type="Proteomes" id="UP000315842">
    <property type="component" value="Unassembled WGS sequence"/>
</dbReference>
<feature type="domain" description="RNA polymerase sigma factor 70 region 4 type 2" evidence="7">
    <location>
        <begin position="96"/>
        <end position="144"/>
    </location>
</feature>
<keyword evidence="2" id="KW-0805">Transcription regulation</keyword>
<dbReference type="Pfam" id="PF04542">
    <property type="entry name" value="Sigma70_r2"/>
    <property type="match status" value="1"/>
</dbReference>
<keyword evidence="4" id="KW-0238">DNA-binding</keyword>
<accession>A0A4Y3KD07</accession>
<dbReference type="Gene3D" id="1.10.1740.10">
    <property type="match status" value="1"/>
</dbReference>
<dbReference type="EMBL" id="BJLP01000040">
    <property type="protein sequence ID" value="GEA81863.1"/>
    <property type="molecule type" value="Genomic_DNA"/>
</dbReference>
<dbReference type="NCBIfam" id="TIGR02937">
    <property type="entry name" value="sigma70-ECF"/>
    <property type="match status" value="1"/>
</dbReference>
<dbReference type="CDD" id="cd06171">
    <property type="entry name" value="Sigma70_r4"/>
    <property type="match status" value="1"/>
</dbReference>
<reference evidence="8 9" key="1">
    <citation type="submission" date="2019-06" db="EMBL/GenBank/DDBJ databases">
        <title>Whole genome shotgun sequence of Cellulomonas uda NBRC 3747.</title>
        <authorList>
            <person name="Hosoyama A."/>
            <person name="Uohara A."/>
            <person name="Ohji S."/>
            <person name="Ichikawa N."/>
        </authorList>
    </citation>
    <scope>NUCLEOTIDE SEQUENCE [LARGE SCALE GENOMIC DNA]</scope>
    <source>
        <strain evidence="8 9">NBRC 3747</strain>
    </source>
</reference>
<evidence type="ECO:0000259" key="6">
    <source>
        <dbReference type="Pfam" id="PF04542"/>
    </source>
</evidence>
<proteinExistence type="inferred from homology"/>
<evidence type="ECO:0000313" key="9">
    <source>
        <dbReference type="Proteomes" id="UP000315842"/>
    </source>
</evidence>
<dbReference type="SUPFAM" id="SSF88659">
    <property type="entry name" value="Sigma3 and sigma4 domains of RNA polymerase sigma factors"/>
    <property type="match status" value="1"/>
</dbReference>
<evidence type="ECO:0000313" key="8">
    <source>
        <dbReference type="EMBL" id="GEA81863.1"/>
    </source>
</evidence>
<dbReference type="GO" id="GO:0006352">
    <property type="term" value="P:DNA-templated transcription initiation"/>
    <property type="evidence" value="ECO:0007669"/>
    <property type="project" value="InterPro"/>
</dbReference>
<dbReference type="InterPro" id="IPR013249">
    <property type="entry name" value="RNA_pol_sigma70_r4_t2"/>
</dbReference>
<sequence length="172" mass="18789">MPGPFEEVVRAHGATVLRVCRAVVGPHDAQDAWAETFLAALRAWPTLEPGTNVEAWLVTIARRRSIDVWRATRRRAVPVGDLPDAPASDRHRDLDLWGALATLPDKQRHAVTLHHLAGLPYAEVAAELGGSVEAARRAAADGVAALRRTAPRWWHDEQDGDRAALPQTGDRS</sequence>
<comment type="caution">
    <text evidence="8">The sequence shown here is derived from an EMBL/GenBank/DDBJ whole genome shotgun (WGS) entry which is preliminary data.</text>
</comment>
<keyword evidence="3" id="KW-0731">Sigma factor</keyword>
<dbReference type="InterPro" id="IPR007627">
    <property type="entry name" value="RNA_pol_sigma70_r2"/>
</dbReference>
<keyword evidence="9" id="KW-1185">Reference proteome</keyword>